<evidence type="ECO:0000313" key="2">
    <source>
        <dbReference type="Proteomes" id="UP000821865"/>
    </source>
</evidence>
<organism evidence="1 2">
    <name type="scientific">Dermacentor silvarum</name>
    <name type="common">Tick</name>
    <dbReference type="NCBI Taxonomy" id="543639"/>
    <lineage>
        <taxon>Eukaryota</taxon>
        <taxon>Metazoa</taxon>
        <taxon>Ecdysozoa</taxon>
        <taxon>Arthropoda</taxon>
        <taxon>Chelicerata</taxon>
        <taxon>Arachnida</taxon>
        <taxon>Acari</taxon>
        <taxon>Parasitiformes</taxon>
        <taxon>Ixodida</taxon>
        <taxon>Ixodoidea</taxon>
        <taxon>Ixodidae</taxon>
        <taxon>Rhipicephalinae</taxon>
        <taxon>Dermacentor</taxon>
    </lineage>
</organism>
<evidence type="ECO:0000313" key="1">
    <source>
        <dbReference type="EMBL" id="KAH7954905.1"/>
    </source>
</evidence>
<accession>A0ACB8D026</accession>
<reference evidence="1" key="1">
    <citation type="submission" date="2020-05" db="EMBL/GenBank/DDBJ databases">
        <title>Large-scale comparative analyses of tick genomes elucidate their genetic diversity and vector capacities.</title>
        <authorList>
            <person name="Jia N."/>
            <person name="Wang J."/>
            <person name="Shi W."/>
            <person name="Du L."/>
            <person name="Sun Y."/>
            <person name="Zhan W."/>
            <person name="Jiang J."/>
            <person name="Wang Q."/>
            <person name="Zhang B."/>
            <person name="Ji P."/>
            <person name="Sakyi L.B."/>
            <person name="Cui X."/>
            <person name="Yuan T."/>
            <person name="Jiang B."/>
            <person name="Yang W."/>
            <person name="Lam T.T.-Y."/>
            <person name="Chang Q."/>
            <person name="Ding S."/>
            <person name="Wang X."/>
            <person name="Zhu J."/>
            <person name="Ruan X."/>
            <person name="Zhao L."/>
            <person name="Wei J."/>
            <person name="Que T."/>
            <person name="Du C."/>
            <person name="Cheng J."/>
            <person name="Dai P."/>
            <person name="Han X."/>
            <person name="Huang E."/>
            <person name="Gao Y."/>
            <person name="Liu J."/>
            <person name="Shao H."/>
            <person name="Ye R."/>
            <person name="Li L."/>
            <person name="Wei W."/>
            <person name="Wang X."/>
            <person name="Wang C."/>
            <person name="Yang T."/>
            <person name="Huo Q."/>
            <person name="Li W."/>
            <person name="Guo W."/>
            <person name="Chen H."/>
            <person name="Zhou L."/>
            <person name="Ni X."/>
            <person name="Tian J."/>
            <person name="Zhou Y."/>
            <person name="Sheng Y."/>
            <person name="Liu T."/>
            <person name="Pan Y."/>
            <person name="Xia L."/>
            <person name="Li J."/>
            <person name="Zhao F."/>
            <person name="Cao W."/>
        </authorList>
    </citation>
    <scope>NUCLEOTIDE SEQUENCE</scope>
    <source>
        <strain evidence="1">Dsil-2018</strain>
    </source>
</reference>
<dbReference type="EMBL" id="CM023473">
    <property type="protein sequence ID" value="KAH7954905.1"/>
    <property type="molecule type" value="Genomic_DNA"/>
</dbReference>
<name>A0ACB8D026_DERSI</name>
<comment type="caution">
    <text evidence="1">The sequence shown here is derived from an EMBL/GenBank/DDBJ whole genome shotgun (WGS) entry which is preliminary data.</text>
</comment>
<dbReference type="Proteomes" id="UP000821865">
    <property type="component" value="Chromosome 4"/>
</dbReference>
<sequence>MHARLQKELVGRSAHAEASTMAGKRDDDVTRGVVADYSLPPNLAMIGEDGDVTDSEVKSVQTEPNHSYKVEVVTQTCPVIQHTLTVTSTTC</sequence>
<keyword evidence="2" id="KW-1185">Reference proteome</keyword>
<proteinExistence type="predicted"/>
<gene>
    <name evidence="1" type="ORF">HPB49_022747</name>
</gene>
<protein>
    <submittedName>
        <fullName evidence="1">Uncharacterized protein</fullName>
    </submittedName>
</protein>